<protein>
    <submittedName>
        <fullName evidence="1">Uncharacterized protein</fullName>
    </submittedName>
</protein>
<comment type="caution">
    <text evidence="1">The sequence shown here is derived from an EMBL/GenBank/DDBJ whole genome shotgun (WGS) entry which is preliminary data.</text>
</comment>
<gene>
    <name evidence="1" type="ORF">HMPREF9420_2037</name>
</gene>
<dbReference type="STRING" id="888832.HMPREF9420_2037"/>
<proteinExistence type="predicted"/>
<reference evidence="1 2" key="1">
    <citation type="submission" date="2010-12" db="EMBL/GenBank/DDBJ databases">
        <authorList>
            <person name="Muzny D."/>
            <person name="Qin X."/>
            <person name="Deng J."/>
            <person name="Jiang H."/>
            <person name="Liu Y."/>
            <person name="Qu J."/>
            <person name="Song X.-Z."/>
            <person name="Zhang L."/>
            <person name="Thornton R."/>
            <person name="Coyle M."/>
            <person name="Francisco L."/>
            <person name="Jackson L."/>
            <person name="Javaid M."/>
            <person name="Korchina V."/>
            <person name="Kovar C."/>
            <person name="Mata R."/>
            <person name="Mathew T."/>
            <person name="Ngo R."/>
            <person name="Nguyen L."/>
            <person name="Nguyen N."/>
            <person name="Okwuonu G."/>
            <person name="Ongeri F."/>
            <person name="Pham C."/>
            <person name="Simmons D."/>
            <person name="Wilczek-Boney K."/>
            <person name="Hale W."/>
            <person name="Jakkamsetti A."/>
            <person name="Pham P."/>
            <person name="Ruth R."/>
            <person name="San Lucas F."/>
            <person name="Warren J."/>
            <person name="Zhang J."/>
            <person name="Zhao Z."/>
            <person name="Zhou C."/>
            <person name="Zhu D."/>
            <person name="Lee S."/>
            <person name="Bess C."/>
            <person name="Blankenburg K."/>
            <person name="Forbes L."/>
            <person name="Fu Q."/>
            <person name="Gubbala S."/>
            <person name="Hirani K."/>
            <person name="Jayaseelan J.C."/>
            <person name="Lara F."/>
            <person name="Munidasa M."/>
            <person name="Palculict T."/>
            <person name="Patil S."/>
            <person name="Pu L.-L."/>
            <person name="Saada N."/>
            <person name="Tang L."/>
            <person name="Weissenberger G."/>
            <person name="Zhu Y."/>
            <person name="Hemphill L."/>
            <person name="Shang Y."/>
            <person name="Youmans B."/>
            <person name="Ayvaz T."/>
            <person name="Ross M."/>
            <person name="Santibanez J."/>
            <person name="Aqrawi P."/>
            <person name="Gross S."/>
            <person name="Joshi V."/>
            <person name="Fowler G."/>
            <person name="Nazareth L."/>
            <person name="Reid J."/>
            <person name="Worley K."/>
            <person name="Petrosino J."/>
            <person name="Highlander S."/>
            <person name="Gibbs R."/>
        </authorList>
    </citation>
    <scope>NUCLEOTIDE SEQUENCE [LARGE SCALE GENOMIC DNA]</scope>
    <source>
        <strain evidence="1 2">DSM 15606</strain>
    </source>
</reference>
<name>E6MRB9_9BACT</name>
<dbReference type="EMBL" id="AEQO01000164">
    <property type="protein sequence ID" value="EFV03809.1"/>
    <property type="molecule type" value="Genomic_DNA"/>
</dbReference>
<accession>E6MRB9</accession>
<keyword evidence="2" id="KW-1185">Reference proteome</keyword>
<organism evidence="1 2">
    <name type="scientific">Segatella salivae DSM 15606</name>
    <dbReference type="NCBI Taxonomy" id="888832"/>
    <lineage>
        <taxon>Bacteria</taxon>
        <taxon>Pseudomonadati</taxon>
        <taxon>Bacteroidota</taxon>
        <taxon>Bacteroidia</taxon>
        <taxon>Bacteroidales</taxon>
        <taxon>Prevotellaceae</taxon>
        <taxon>Segatella</taxon>
    </lineage>
</organism>
<sequence length="60" mass="7192">MKRYKKAENKTYLAFCCMLLDWDGGDKCTKRRGYWHGFYAKNHNGLFNILMLINTYNCTM</sequence>
<dbReference type="AlphaFoldDB" id="E6MRB9"/>
<dbReference type="HOGENOM" id="CLU_2937885_0_0_10"/>
<dbReference type="Proteomes" id="UP000003874">
    <property type="component" value="Unassembled WGS sequence"/>
</dbReference>
<evidence type="ECO:0000313" key="2">
    <source>
        <dbReference type="Proteomes" id="UP000003874"/>
    </source>
</evidence>
<evidence type="ECO:0000313" key="1">
    <source>
        <dbReference type="EMBL" id="EFV03809.1"/>
    </source>
</evidence>